<name>A0AAN8S822_POLSC</name>
<comment type="caution">
    <text evidence="1">The sequence shown here is derived from an EMBL/GenBank/DDBJ whole genome shotgun (WGS) entry which is preliminary data.</text>
</comment>
<proteinExistence type="predicted"/>
<dbReference type="EMBL" id="JAWJWE010000038">
    <property type="protein sequence ID" value="KAK6622667.1"/>
    <property type="molecule type" value="Genomic_DNA"/>
</dbReference>
<organism evidence="1 2">
    <name type="scientific">Polyplax serrata</name>
    <name type="common">Common mouse louse</name>
    <dbReference type="NCBI Taxonomy" id="468196"/>
    <lineage>
        <taxon>Eukaryota</taxon>
        <taxon>Metazoa</taxon>
        <taxon>Ecdysozoa</taxon>
        <taxon>Arthropoda</taxon>
        <taxon>Hexapoda</taxon>
        <taxon>Insecta</taxon>
        <taxon>Pterygota</taxon>
        <taxon>Neoptera</taxon>
        <taxon>Paraneoptera</taxon>
        <taxon>Psocodea</taxon>
        <taxon>Troctomorpha</taxon>
        <taxon>Phthiraptera</taxon>
        <taxon>Anoplura</taxon>
        <taxon>Polyplacidae</taxon>
        <taxon>Polyplax</taxon>
    </lineage>
</organism>
<feature type="non-terminal residue" evidence="1">
    <location>
        <position position="56"/>
    </location>
</feature>
<dbReference type="AlphaFoldDB" id="A0AAN8S822"/>
<evidence type="ECO:0000313" key="1">
    <source>
        <dbReference type="EMBL" id="KAK6622667.1"/>
    </source>
</evidence>
<accession>A0AAN8S822</accession>
<evidence type="ECO:0000313" key="2">
    <source>
        <dbReference type="Proteomes" id="UP001372834"/>
    </source>
</evidence>
<sequence length="56" mass="6594">MRIRDVQDELFHCYAKRRQKKVTAKTVKKMRKMRDGGMLLTTIARRIGKITLADDT</sequence>
<dbReference type="Proteomes" id="UP001372834">
    <property type="component" value="Unassembled WGS sequence"/>
</dbReference>
<reference evidence="1 2" key="1">
    <citation type="submission" date="2023-10" db="EMBL/GenBank/DDBJ databases">
        <title>Genomes of two closely related lineages of the louse Polyplax serrata with different host specificities.</title>
        <authorList>
            <person name="Martinu J."/>
            <person name="Tarabai H."/>
            <person name="Stefka J."/>
            <person name="Hypsa V."/>
        </authorList>
    </citation>
    <scope>NUCLEOTIDE SEQUENCE [LARGE SCALE GENOMIC DNA]</scope>
    <source>
        <strain evidence="1">HR10_N</strain>
    </source>
</reference>
<protein>
    <submittedName>
        <fullName evidence="1">Uncharacterized protein</fullName>
    </submittedName>
</protein>
<gene>
    <name evidence="1" type="ORF">RUM43_008509</name>
</gene>